<comment type="caution">
    <text evidence="2">The sequence shown here is derived from an EMBL/GenBank/DDBJ whole genome shotgun (WGS) entry which is preliminary data.</text>
</comment>
<dbReference type="InterPro" id="IPR029063">
    <property type="entry name" value="SAM-dependent_MTases_sf"/>
</dbReference>
<dbReference type="EMBL" id="WVRA01000001">
    <property type="protein sequence ID" value="NOE17480.1"/>
    <property type="molecule type" value="Genomic_DNA"/>
</dbReference>
<organism evidence="2 3">
    <name type="scientific">Ruegeria atlantica</name>
    <dbReference type="NCBI Taxonomy" id="81569"/>
    <lineage>
        <taxon>Bacteria</taxon>
        <taxon>Pseudomonadati</taxon>
        <taxon>Pseudomonadota</taxon>
        <taxon>Alphaproteobacteria</taxon>
        <taxon>Rhodobacterales</taxon>
        <taxon>Roseobacteraceae</taxon>
        <taxon>Ruegeria</taxon>
    </lineage>
</organism>
<gene>
    <name evidence="2" type="ORF">GS634_05000</name>
</gene>
<dbReference type="RefSeq" id="WP_171116453.1">
    <property type="nucleotide sequence ID" value="NZ_WVRA01000001.1"/>
</dbReference>
<proteinExistence type="predicted"/>
<keyword evidence="2" id="KW-0808">Transferase</keyword>
<feature type="region of interest" description="Disordered" evidence="1">
    <location>
        <begin position="1"/>
        <end position="28"/>
    </location>
</feature>
<evidence type="ECO:0000256" key="1">
    <source>
        <dbReference type="SAM" id="MobiDB-lite"/>
    </source>
</evidence>
<evidence type="ECO:0000313" key="2">
    <source>
        <dbReference type="EMBL" id="NOE17480.1"/>
    </source>
</evidence>
<dbReference type="Proteomes" id="UP000597886">
    <property type="component" value="Unassembled WGS sequence"/>
</dbReference>
<dbReference type="Pfam" id="PF13578">
    <property type="entry name" value="Methyltransf_24"/>
    <property type="match status" value="1"/>
</dbReference>
<dbReference type="Gene3D" id="3.40.50.150">
    <property type="entry name" value="Vaccinia Virus protein VP39"/>
    <property type="match status" value="1"/>
</dbReference>
<dbReference type="GO" id="GO:0008168">
    <property type="term" value="F:methyltransferase activity"/>
    <property type="evidence" value="ECO:0007669"/>
    <property type="project" value="UniProtKB-KW"/>
</dbReference>
<keyword evidence="2" id="KW-0489">Methyltransferase</keyword>
<reference evidence="2" key="1">
    <citation type="submission" date="2019-12" db="EMBL/GenBank/DDBJ databases">
        <title>Ruegeria JWLKs population differentiation of coral mucus and skeleton niches.</title>
        <authorList>
            <person name="Luo D."/>
        </authorList>
    </citation>
    <scope>NUCLEOTIDE SEQUENCE</scope>
    <source>
        <strain evidence="2">HKCCD6181</strain>
    </source>
</reference>
<dbReference type="GO" id="GO:0032259">
    <property type="term" value="P:methylation"/>
    <property type="evidence" value="ECO:0007669"/>
    <property type="project" value="UniProtKB-KW"/>
</dbReference>
<evidence type="ECO:0000313" key="3">
    <source>
        <dbReference type="Proteomes" id="UP000597886"/>
    </source>
</evidence>
<feature type="compositionally biased region" description="Basic and acidic residues" evidence="1">
    <location>
        <begin position="18"/>
        <end position="28"/>
    </location>
</feature>
<protein>
    <submittedName>
        <fullName evidence="2">Class I SAM-dependent methyltransferase</fullName>
    </submittedName>
</protein>
<dbReference type="SUPFAM" id="SSF53335">
    <property type="entry name" value="S-adenosyl-L-methionine-dependent methyltransferases"/>
    <property type="match status" value="1"/>
</dbReference>
<dbReference type="AlphaFoldDB" id="A0AA90YSY1"/>
<accession>A0AA90YSY1</accession>
<name>A0AA90YSY1_9RHOB</name>
<sequence length="223" mass="24799">MSNEPKVIGVAPGGQKKPKADKATKRKNSKEAIRRTFLSRLPKGGLAVEIGVWQGEFSPTILKLIEPSQLFLIDPWKHIGEESHTTAFVGRTEDEKMEAIFQKVVKTFEAEIEEGKVGIIRDFSVPALELFDDESISFAYVDGDHSYEGVTADLAALFPKIKPGGIMAFDDYHRRGWWGDGVIRAVNEFLGQHPRELRIRAIAGAQIAIEKIVPQDDSKGQNN</sequence>